<dbReference type="SMART" id="SM01381">
    <property type="entry name" value="7TM_GPCR_Srsx"/>
    <property type="match status" value="1"/>
</dbReference>
<feature type="transmembrane region" description="Helical" evidence="10">
    <location>
        <begin position="79"/>
        <end position="97"/>
    </location>
</feature>
<evidence type="ECO:0000313" key="13">
    <source>
        <dbReference type="Proteomes" id="UP000014760"/>
    </source>
</evidence>
<dbReference type="InterPro" id="IPR000611">
    <property type="entry name" value="NPY_rcpt"/>
</dbReference>
<dbReference type="InterPro" id="IPR017452">
    <property type="entry name" value="GPCR_Rhodpsn_7TM"/>
</dbReference>
<dbReference type="PROSITE" id="PS00237">
    <property type="entry name" value="G_PROTEIN_RECEP_F1_1"/>
    <property type="match status" value="1"/>
</dbReference>
<evidence type="ECO:0000256" key="10">
    <source>
        <dbReference type="SAM" id="Phobius"/>
    </source>
</evidence>
<dbReference type="CDD" id="cd15001">
    <property type="entry name" value="7tmA_GPRnna14-like"/>
    <property type="match status" value="1"/>
</dbReference>
<dbReference type="PROSITE" id="PS50262">
    <property type="entry name" value="G_PROTEIN_RECEP_F1_2"/>
    <property type="match status" value="1"/>
</dbReference>
<dbReference type="PANTHER" id="PTHR45695:SF15">
    <property type="entry name" value="OPSIN RH2"/>
    <property type="match status" value="1"/>
</dbReference>
<feature type="transmembrane region" description="Helical" evidence="10">
    <location>
        <begin position="6"/>
        <end position="27"/>
    </location>
</feature>
<reference evidence="12" key="3">
    <citation type="submission" date="2015-06" db="UniProtKB">
        <authorList>
            <consortium name="EnsemblMetazoa"/>
        </authorList>
    </citation>
    <scope>IDENTIFICATION</scope>
</reference>
<keyword evidence="3 9" id="KW-0812">Transmembrane</keyword>
<reference evidence="13" key="2">
    <citation type="journal article" date="2013" name="Nature">
        <title>Insights into bilaterian evolution from three spiralian genomes.</title>
        <authorList>
            <person name="Simakov O."/>
            <person name="Marletaz F."/>
            <person name="Cho S.J."/>
            <person name="Edsinger-Gonzales E."/>
            <person name="Havlak P."/>
            <person name="Hellsten U."/>
            <person name="Kuo D.H."/>
            <person name="Larsson T."/>
            <person name="Lv J."/>
            <person name="Arendt D."/>
            <person name="Savage R."/>
            <person name="Osoegawa K."/>
            <person name="de Jong P."/>
            <person name="Grimwood J."/>
            <person name="Chapman J.A."/>
            <person name="Shapiro H."/>
            <person name="Aerts A."/>
            <person name="Otillar R.P."/>
            <person name="Terry A.Y."/>
            <person name="Boore J.L."/>
            <person name="Grigoriev I.V."/>
            <person name="Lindberg D.R."/>
            <person name="Seaver E.C."/>
            <person name="Weisblat D.A."/>
            <person name="Putnam N.H."/>
            <person name="Rokhsar D.S."/>
        </authorList>
    </citation>
    <scope>NUCLEOTIDE SEQUENCE</scope>
    <source>
        <strain evidence="13">I ESC-2004</strain>
    </source>
</reference>
<evidence type="ECO:0000256" key="8">
    <source>
        <dbReference type="ARBA" id="ARBA00023224"/>
    </source>
</evidence>
<feature type="transmembrane region" description="Helical" evidence="10">
    <location>
        <begin position="257"/>
        <end position="277"/>
    </location>
</feature>
<keyword evidence="5 9" id="KW-0297">G-protein coupled receptor</keyword>
<evidence type="ECO:0000256" key="4">
    <source>
        <dbReference type="ARBA" id="ARBA00022989"/>
    </source>
</evidence>
<comment type="similarity">
    <text evidence="2 9">Belongs to the G-protein coupled receptor 1 family.</text>
</comment>
<organism evidence="12 13">
    <name type="scientific">Capitella teleta</name>
    <name type="common">Polychaete worm</name>
    <dbReference type="NCBI Taxonomy" id="283909"/>
    <lineage>
        <taxon>Eukaryota</taxon>
        <taxon>Metazoa</taxon>
        <taxon>Spiralia</taxon>
        <taxon>Lophotrochozoa</taxon>
        <taxon>Annelida</taxon>
        <taxon>Polychaeta</taxon>
        <taxon>Sedentaria</taxon>
        <taxon>Scolecida</taxon>
        <taxon>Capitellidae</taxon>
        <taxon>Capitella</taxon>
    </lineage>
</organism>
<evidence type="ECO:0000313" key="12">
    <source>
        <dbReference type="EnsemblMetazoa" id="CapteP22840"/>
    </source>
</evidence>
<evidence type="ECO:0000256" key="7">
    <source>
        <dbReference type="ARBA" id="ARBA00023170"/>
    </source>
</evidence>
<dbReference type="PRINTS" id="PR00237">
    <property type="entry name" value="GPCRRHODOPSN"/>
</dbReference>
<dbReference type="PANTHER" id="PTHR45695">
    <property type="entry name" value="LEUCOKININ RECEPTOR-RELATED"/>
    <property type="match status" value="1"/>
</dbReference>
<evidence type="ECO:0000256" key="3">
    <source>
        <dbReference type="ARBA" id="ARBA00022692"/>
    </source>
</evidence>
<reference evidence="13" key="1">
    <citation type="submission" date="2012-12" db="EMBL/GenBank/DDBJ databases">
        <authorList>
            <person name="Hellsten U."/>
            <person name="Grimwood J."/>
            <person name="Chapman J.A."/>
            <person name="Shapiro H."/>
            <person name="Aerts A."/>
            <person name="Otillar R.P."/>
            <person name="Terry A.Y."/>
            <person name="Boore J.L."/>
            <person name="Simakov O."/>
            <person name="Marletaz F."/>
            <person name="Cho S.-J."/>
            <person name="Edsinger-Gonzales E."/>
            <person name="Havlak P."/>
            <person name="Kuo D.-H."/>
            <person name="Larsson T."/>
            <person name="Lv J."/>
            <person name="Arendt D."/>
            <person name="Savage R."/>
            <person name="Osoegawa K."/>
            <person name="de Jong P."/>
            <person name="Lindberg D.R."/>
            <person name="Seaver E.C."/>
            <person name="Weisblat D.A."/>
            <person name="Putnam N.H."/>
            <person name="Grigoriev I.V."/>
            <person name="Rokhsar D.S."/>
        </authorList>
    </citation>
    <scope>NUCLEOTIDE SEQUENCE</scope>
    <source>
        <strain evidence="13">I ESC-2004</strain>
    </source>
</reference>
<evidence type="ECO:0000256" key="6">
    <source>
        <dbReference type="ARBA" id="ARBA00023136"/>
    </source>
</evidence>
<evidence type="ECO:0000256" key="2">
    <source>
        <dbReference type="ARBA" id="ARBA00010663"/>
    </source>
</evidence>
<keyword evidence="4 10" id="KW-1133">Transmembrane helix</keyword>
<dbReference type="Gene3D" id="1.20.1070.10">
    <property type="entry name" value="Rhodopsin 7-helix transmembrane proteins"/>
    <property type="match status" value="1"/>
</dbReference>
<protein>
    <recommendedName>
        <fullName evidence="11">G-protein coupled receptors family 1 profile domain-containing protein</fullName>
    </recommendedName>
</protein>
<keyword evidence="6 10" id="KW-0472">Membrane</keyword>
<evidence type="ECO:0000256" key="1">
    <source>
        <dbReference type="ARBA" id="ARBA00004141"/>
    </source>
</evidence>
<dbReference type="GO" id="GO:0005886">
    <property type="term" value="C:plasma membrane"/>
    <property type="evidence" value="ECO:0007669"/>
    <property type="project" value="TreeGrafter"/>
</dbReference>
<evidence type="ECO:0000256" key="9">
    <source>
        <dbReference type="RuleBase" id="RU000688"/>
    </source>
</evidence>
<dbReference type="SUPFAM" id="SSF81321">
    <property type="entry name" value="Family A G protein-coupled receptor-like"/>
    <property type="match status" value="1"/>
</dbReference>
<keyword evidence="8 9" id="KW-0807">Transducer</keyword>
<feature type="transmembrane region" description="Helical" evidence="10">
    <location>
        <begin position="39"/>
        <end position="59"/>
    </location>
</feature>
<evidence type="ECO:0000259" key="11">
    <source>
        <dbReference type="PROSITE" id="PS50262"/>
    </source>
</evidence>
<dbReference type="PRINTS" id="PR01012">
    <property type="entry name" value="NRPEPTIDEYR"/>
</dbReference>
<name>X2B0G4_CAPTE</name>
<evidence type="ECO:0000256" key="5">
    <source>
        <dbReference type="ARBA" id="ARBA00023040"/>
    </source>
</evidence>
<dbReference type="HOGENOM" id="CLU_009579_6_3_1"/>
<proteinExistence type="inferred from homology"/>
<feature type="transmembrane region" description="Helical" evidence="10">
    <location>
        <begin position="166"/>
        <end position="195"/>
    </location>
</feature>
<dbReference type="Pfam" id="PF00001">
    <property type="entry name" value="7tm_1"/>
    <property type="match status" value="1"/>
</dbReference>
<keyword evidence="7 9" id="KW-0675">Receptor</keyword>
<dbReference type="InterPro" id="IPR000276">
    <property type="entry name" value="GPCR_Rhodpsn"/>
</dbReference>
<dbReference type="OMA" id="NHCFGAN"/>
<accession>X2B0G4</accession>
<dbReference type="AlphaFoldDB" id="X2B0G4"/>
<dbReference type="GO" id="GO:0004983">
    <property type="term" value="F:neuropeptide Y receptor activity"/>
    <property type="evidence" value="ECO:0007669"/>
    <property type="project" value="InterPro"/>
</dbReference>
<dbReference type="EMBL" id="AMQN01000186">
    <property type="status" value="NOT_ANNOTATED_CDS"/>
    <property type="molecule type" value="Genomic_DNA"/>
</dbReference>
<feature type="transmembrane region" description="Helical" evidence="10">
    <location>
        <begin position="118"/>
        <end position="138"/>
    </location>
</feature>
<sequence length="328" mass="37460">LVPVTMVYVVTLFLGFVGNLLVIVSIFRYKRMRTVTNTFLTSLASADLLLVIMCIPVKLAKWYSFTWTFGMFLCKVVHYLQSVTVACSILTLTAISLERYYAILHPMKAKYICTNHRARRVIGAVWLMSIVISSPVLFGRGHLFEVRVSQQPMIIIVLSFPPVTTFLLLFLLQVGMLICIFLIPLVLMTFAYVSICRELIRVSSMKSTVKIISDHFNTSTNGEILYKWLSWLTKQRRPGEPKQQLSSRDDLKTRKQVIKMVLAIILLFVLCWGPLLTDNVLTSFGVLSELHYGHLKPIRQAFSIMAYSNSCINPIVYAFMSKNFRSSF</sequence>
<keyword evidence="13" id="KW-1185">Reference proteome</keyword>
<dbReference type="EnsemblMetazoa" id="CapteT22840">
    <property type="protein sequence ID" value="CapteP22840"/>
    <property type="gene ID" value="CapteG22840"/>
</dbReference>
<comment type="subcellular location">
    <subcellularLocation>
        <location evidence="1">Membrane</location>
        <topology evidence="1">Multi-pass membrane protein</topology>
    </subcellularLocation>
</comment>
<feature type="transmembrane region" description="Helical" evidence="10">
    <location>
        <begin position="297"/>
        <end position="320"/>
    </location>
</feature>
<dbReference type="Proteomes" id="UP000014760">
    <property type="component" value="Unassembled WGS sequence"/>
</dbReference>
<dbReference type="OrthoDB" id="2132067at2759"/>
<feature type="domain" description="G-protein coupled receptors family 1 profile" evidence="11">
    <location>
        <begin position="18"/>
        <end position="317"/>
    </location>
</feature>